<evidence type="ECO:0000256" key="3">
    <source>
        <dbReference type="SAM" id="MobiDB-lite"/>
    </source>
</evidence>
<reference evidence="4 5" key="1">
    <citation type="journal article" date="2009" name="Int. J. Syst. Evol. Microbiol.">
        <title>Transfer of Teichococcus ludipueritiae and Muricoccus roseus to the genus Roseomonas, as Roseomonas ludipueritiae comb. nov. and Roseomonas rosea comb. nov., respectively, and emended description of the genus Roseomonas.</title>
        <authorList>
            <person name="Sanchez-Porro C."/>
            <person name="Gallego V."/>
            <person name="Busse H.J."/>
            <person name="Kampfer P."/>
            <person name="Ventosa A."/>
        </authorList>
    </citation>
    <scope>NUCLEOTIDE SEQUENCE [LARGE SCALE GENOMIC DNA]</scope>
    <source>
        <strain evidence="4 5">DSM 14915</strain>
    </source>
</reference>
<dbReference type="EMBL" id="JACTUZ010000025">
    <property type="protein sequence ID" value="MBC9177011.1"/>
    <property type="molecule type" value="Genomic_DNA"/>
</dbReference>
<dbReference type="InterPro" id="IPR036291">
    <property type="entry name" value="NAD(P)-bd_dom_sf"/>
</dbReference>
<proteinExistence type="inferred from homology"/>
<name>A0ABR7R5J0_9PROT</name>
<dbReference type="Proteomes" id="UP000603940">
    <property type="component" value="Unassembled WGS sequence"/>
</dbReference>
<evidence type="ECO:0000256" key="2">
    <source>
        <dbReference type="ARBA" id="ARBA00023002"/>
    </source>
</evidence>
<keyword evidence="2" id="KW-0560">Oxidoreductase</keyword>
<evidence type="ECO:0000313" key="5">
    <source>
        <dbReference type="Proteomes" id="UP000603940"/>
    </source>
</evidence>
<dbReference type="PANTHER" id="PTHR42760">
    <property type="entry name" value="SHORT-CHAIN DEHYDROGENASES/REDUCTASES FAMILY MEMBER"/>
    <property type="match status" value="1"/>
</dbReference>
<evidence type="ECO:0000256" key="1">
    <source>
        <dbReference type="ARBA" id="ARBA00006484"/>
    </source>
</evidence>
<comment type="similarity">
    <text evidence="1">Belongs to the short-chain dehydrogenases/reductases (SDR) family.</text>
</comment>
<dbReference type="Pfam" id="PF13561">
    <property type="entry name" value="adh_short_C2"/>
    <property type="match status" value="1"/>
</dbReference>
<keyword evidence="5" id="KW-1185">Reference proteome</keyword>
<protein>
    <submittedName>
        <fullName evidence="4">SDR family oxidoreductase</fullName>
    </submittedName>
</protein>
<feature type="region of interest" description="Disordered" evidence="3">
    <location>
        <begin position="1"/>
        <end position="28"/>
    </location>
</feature>
<dbReference type="Gene3D" id="3.40.50.720">
    <property type="entry name" value="NAD(P)-binding Rossmann-like Domain"/>
    <property type="match status" value="1"/>
</dbReference>
<dbReference type="PRINTS" id="PR00081">
    <property type="entry name" value="GDHRDH"/>
</dbReference>
<dbReference type="PANTHER" id="PTHR42760:SF133">
    <property type="entry name" value="3-OXOACYL-[ACYL-CARRIER-PROTEIN] REDUCTASE"/>
    <property type="match status" value="1"/>
</dbReference>
<dbReference type="CDD" id="cd05233">
    <property type="entry name" value="SDR_c"/>
    <property type="match status" value="1"/>
</dbReference>
<dbReference type="InterPro" id="IPR002347">
    <property type="entry name" value="SDR_fam"/>
</dbReference>
<accession>A0ABR7R5J0</accession>
<organism evidence="4 5">
    <name type="scientific">Pseudoroseomonas ludipueritiae</name>
    <dbReference type="NCBI Taxonomy" id="198093"/>
    <lineage>
        <taxon>Bacteria</taxon>
        <taxon>Pseudomonadati</taxon>
        <taxon>Pseudomonadota</taxon>
        <taxon>Alphaproteobacteria</taxon>
        <taxon>Acetobacterales</taxon>
        <taxon>Acetobacteraceae</taxon>
        <taxon>Pseudoroseomonas</taxon>
    </lineage>
</organism>
<evidence type="ECO:0000313" key="4">
    <source>
        <dbReference type="EMBL" id="MBC9177011.1"/>
    </source>
</evidence>
<sequence>MDAPGLNHAPNATDPGRSVHPETLGQGPRCRRLAGRRVLVVGAGQRASNEPAPPVGNGRAMAMLFAREGASVACLDIVPEAAEATCRMIAGEGGHAVPITADVADPGAIPRAVAEAKEKLGGLDGVVLNVGISTRQKVDELTTEDWDRVFAVNVRSNMLFAQQALRAMTPGGSIVLISSLASQRAASRNPAYETSKAAQVALARSIARAGEPLGIRCNSLAPGLMDTPMGRDASRNRANRAALVPFGRQGTGWEVAYAALFLISNEASYVNGHCLLVDGGLGAGISRD</sequence>
<dbReference type="SUPFAM" id="SSF51735">
    <property type="entry name" value="NAD(P)-binding Rossmann-fold domains"/>
    <property type="match status" value="1"/>
</dbReference>
<comment type="caution">
    <text evidence="4">The sequence shown here is derived from an EMBL/GenBank/DDBJ whole genome shotgun (WGS) entry which is preliminary data.</text>
</comment>
<gene>
    <name evidence="4" type="ORF">IBL25_08655</name>
</gene>